<keyword evidence="2" id="KW-0732">Signal</keyword>
<evidence type="ECO:0000256" key="1">
    <source>
        <dbReference type="SAM" id="Coils"/>
    </source>
</evidence>
<feature type="chain" id="PRO_5027108726" evidence="2">
    <location>
        <begin position="23"/>
        <end position="315"/>
    </location>
</feature>
<evidence type="ECO:0000256" key="2">
    <source>
        <dbReference type="SAM" id="SignalP"/>
    </source>
</evidence>
<dbReference type="Proteomes" id="UP000502823">
    <property type="component" value="Unassembled WGS sequence"/>
</dbReference>
<protein>
    <submittedName>
        <fullName evidence="3">Uncharacterized protein</fullName>
    </submittedName>
</protein>
<feature type="non-terminal residue" evidence="3">
    <location>
        <position position="315"/>
    </location>
</feature>
<comment type="caution">
    <text evidence="3">The sequence shown here is derived from an EMBL/GenBank/DDBJ whole genome shotgun (WGS) entry which is preliminary data.</text>
</comment>
<evidence type="ECO:0000313" key="4">
    <source>
        <dbReference type="Proteomes" id="UP000502823"/>
    </source>
</evidence>
<proteinExistence type="predicted"/>
<keyword evidence="4" id="KW-1185">Reference proteome</keyword>
<evidence type="ECO:0000313" key="3">
    <source>
        <dbReference type="EMBL" id="GFG35681.1"/>
    </source>
</evidence>
<name>A0A6L2PSR6_COPFO</name>
<feature type="signal peptide" evidence="2">
    <location>
        <begin position="1"/>
        <end position="22"/>
    </location>
</feature>
<organism evidence="3 4">
    <name type="scientific">Coptotermes formosanus</name>
    <name type="common">Formosan subterranean termite</name>
    <dbReference type="NCBI Taxonomy" id="36987"/>
    <lineage>
        <taxon>Eukaryota</taxon>
        <taxon>Metazoa</taxon>
        <taxon>Ecdysozoa</taxon>
        <taxon>Arthropoda</taxon>
        <taxon>Hexapoda</taxon>
        <taxon>Insecta</taxon>
        <taxon>Pterygota</taxon>
        <taxon>Neoptera</taxon>
        <taxon>Polyneoptera</taxon>
        <taxon>Dictyoptera</taxon>
        <taxon>Blattodea</taxon>
        <taxon>Blattoidea</taxon>
        <taxon>Termitoidae</taxon>
        <taxon>Rhinotermitidae</taxon>
        <taxon>Coptotermes</taxon>
    </lineage>
</organism>
<feature type="coiled-coil region" evidence="1">
    <location>
        <begin position="249"/>
        <end position="276"/>
    </location>
</feature>
<gene>
    <name evidence="3" type="ORF">Cfor_12784</name>
</gene>
<dbReference type="OrthoDB" id="8196657at2759"/>
<reference evidence="4" key="1">
    <citation type="submission" date="2020-01" db="EMBL/GenBank/DDBJ databases">
        <title>Draft genome sequence of the Termite Coptotermes fromosanus.</title>
        <authorList>
            <person name="Itakura S."/>
            <person name="Yosikawa Y."/>
            <person name="Umezawa K."/>
        </authorList>
    </citation>
    <scope>NUCLEOTIDE SEQUENCE [LARGE SCALE GENOMIC DNA]</scope>
</reference>
<keyword evidence="1" id="KW-0175">Coiled coil</keyword>
<sequence>MSVYTTVAIVCVAAVCSYQSAADRDGETNRGWLEISEVPDQLVSTKPIALLVQTFPRYLTSYQESPNEIIRHRVRRSSTDLSSTSREGRFLFKFGLKQLQNLILWSSFLANTVGTGTISSTNSFNLFGKTINSAVSIAYGDRFFLPPGIPPPVAPLPVPPPVVRPIIPVAPPVLPIVNPVLPVVPPVPNPTFPLVPFIPPVTTTANAASPVLCPVTASAGATSLPPAGCVKKGNAIIPKGNGQPDETKRRQLLEEYAELEKQNQKLLSEYNKIIREQQKIATSQNEQWKAFLKQHNLMVDEFNDKSYNNIPRVNE</sequence>
<dbReference type="InParanoid" id="A0A6L2PSR6"/>
<accession>A0A6L2PSR6</accession>
<dbReference type="AlphaFoldDB" id="A0A6L2PSR6"/>
<dbReference type="EMBL" id="BLKM01009062">
    <property type="protein sequence ID" value="GFG35681.1"/>
    <property type="molecule type" value="Genomic_DNA"/>
</dbReference>